<keyword evidence="1" id="KW-0812">Transmembrane</keyword>
<reference evidence="2 3" key="1">
    <citation type="journal article" date="2021" name="BMC Genomics">
        <title>Datura genome reveals duplications of psychoactive alkaloid biosynthetic genes and high mutation rate following tissue culture.</title>
        <authorList>
            <person name="Rajewski A."/>
            <person name="Carter-House D."/>
            <person name="Stajich J."/>
            <person name="Litt A."/>
        </authorList>
    </citation>
    <scope>NUCLEOTIDE SEQUENCE [LARGE SCALE GENOMIC DNA]</scope>
    <source>
        <strain evidence="2">AR-01</strain>
    </source>
</reference>
<evidence type="ECO:0000256" key="1">
    <source>
        <dbReference type="SAM" id="Phobius"/>
    </source>
</evidence>
<feature type="transmembrane region" description="Helical" evidence="1">
    <location>
        <begin position="12"/>
        <end position="32"/>
    </location>
</feature>
<gene>
    <name evidence="2" type="ORF">HAX54_029621</name>
</gene>
<accession>A0ABS8V8Z9</accession>
<dbReference type="EMBL" id="JACEIK010003686">
    <property type="protein sequence ID" value="MCD9642713.1"/>
    <property type="molecule type" value="Genomic_DNA"/>
</dbReference>
<organism evidence="2 3">
    <name type="scientific">Datura stramonium</name>
    <name type="common">Jimsonweed</name>
    <name type="synonym">Common thornapple</name>
    <dbReference type="NCBI Taxonomy" id="4076"/>
    <lineage>
        <taxon>Eukaryota</taxon>
        <taxon>Viridiplantae</taxon>
        <taxon>Streptophyta</taxon>
        <taxon>Embryophyta</taxon>
        <taxon>Tracheophyta</taxon>
        <taxon>Spermatophyta</taxon>
        <taxon>Magnoliopsida</taxon>
        <taxon>eudicotyledons</taxon>
        <taxon>Gunneridae</taxon>
        <taxon>Pentapetalae</taxon>
        <taxon>asterids</taxon>
        <taxon>lamiids</taxon>
        <taxon>Solanales</taxon>
        <taxon>Solanaceae</taxon>
        <taxon>Solanoideae</taxon>
        <taxon>Datureae</taxon>
        <taxon>Datura</taxon>
    </lineage>
</organism>
<dbReference type="Proteomes" id="UP000823775">
    <property type="component" value="Unassembled WGS sequence"/>
</dbReference>
<name>A0ABS8V8Z9_DATST</name>
<comment type="caution">
    <text evidence="2">The sequence shown here is derived from an EMBL/GenBank/DDBJ whole genome shotgun (WGS) entry which is preliminary data.</text>
</comment>
<dbReference type="Gene3D" id="6.10.250.2070">
    <property type="match status" value="1"/>
</dbReference>
<proteinExistence type="predicted"/>
<sequence length="135" mass="14903">MADTTGRIPVWIIGTVADILVIGLIGLGGPLVRPRRERHRWHQSNLTNSDSTIYVSLNGSKQEPILSNVSCPGCDLCLFLFLSETFPRELPSSRHDQGRDFPLQLYDLDSSIAYLSAVGDPIPTQELVVADLEDL</sequence>
<evidence type="ECO:0000313" key="3">
    <source>
        <dbReference type="Proteomes" id="UP000823775"/>
    </source>
</evidence>
<protein>
    <submittedName>
        <fullName evidence="2">Uncharacterized protein</fullName>
    </submittedName>
</protein>
<keyword evidence="1" id="KW-0472">Membrane</keyword>
<keyword evidence="1" id="KW-1133">Transmembrane helix</keyword>
<evidence type="ECO:0000313" key="2">
    <source>
        <dbReference type="EMBL" id="MCD9642713.1"/>
    </source>
</evidence>
<keyword evidence="3" id="KW-1185">Reference proteome</keyword>